<protein>
    <recommendedName>
        <fullName evidence="1">Agglutinin domain-containing protein</fullName>
    </recommendedName>
</protein>
<accession>A0ABP0XP38</accession>
<dbReference type="SUPFAM" id="SSF56973">
    <property type="entry name" value="Aerolisin/ETX pore-forming domain"/>
    <property type="match status" value="1"/>
</dbReference>
<dbReference type="InterPro" id="IPR008998">
    <property type="entry name" value="Agglutinin"/>
</dbReference>
<evidence type="ECO:0000313" key="3">
    <source>
        <dbReference type="Proteomes" id="UP001497444"/>
    </source>
</evidence>
<evidence type="ECO:0000313" key="2">
    <source>
        <dbReference type="EMBL" id="CAK9279415.1"/>
    </source>
</evidence>
<organism evidence="2 3">
    <name type="scientific">Sphagnum jensenii</name>
    <dbReference type="NCBI Taxonomy" id="128206"/>
    <lineage>
        <taxon>Eukaryota</taxon>
        <taxon>Viridiplantae</taxon>
        <taxon>Streptophyta</taxon>
        <taxon>Embryophyta</taxon>
        <taxon>Bryophyta</taxon>
        <taxon>Sphagnophytina</taxon>
        <taxon>Sphagnopsida</taxon>
        <taxon>Sphagnales</taxon>
        <taxon>Sphagnaceae</taxon>
        <taxon>Sphagnum</taxon>
    </lineage>
</organism>
<dbReference type="PANTHER" id="PTHR39244">
    <property type="entry name" value="NATTERIN-4"/>
    <property type="match status" value="1"/>
</dbReference>
<dbReference type="EMBL" id="OZ020104">
    <property type="protein sequence ID" value="CAK9279415.1"/>
    <property type="molecule type" value="Genomic_DNA"/>
</dbReference>
<dbReference type="PANTHER" id="PTHR39244:SF5">
    <property type="entry name" value="NATTERIN-3-LIKE"/>
    <property type="match status" value="1"/>
</dbReference>
<dbReference type="SMART" id="SM00791">
    <property type="entry name" value="Agglutinin"/>
    <property type="match status" value="1"/>
</dbReference>
<sequence length="439" mass="48860">MATRSTPNLLDVRYIAIYSRYNFKYLTLLKDGQLTFTASQKSIPGVPDTACHFTTVREGVIAFRCVRNGKYAKRYTNALADSYRGIISSLDVHCEVEVSVASDTALTLPRHLMFKSDNDKFMANHWERQYCWPKIHKSSSDLSCVYEVAPLLDGSLSLRSIDVDRFLRRSPNWIWADSTCPISNVDCEYEPVKLSNTMLALKSMANNQYLKRYTNYWRECLCAVGTSVDDPTTHLIMSESVSNRTLSNIRYLVGLAETSDIELLLVGGGALQNNTPNPADLEVAVTLKQSVTEHKSWSKSVTLSLGVMTKFQAGVPFVCCVSGEITGSSSYTHTSEFGTSTENSVEFQTTYTVPQVPPGTRESTMPESKVSRPIHIHMKDTRIDGVDGPSEDRIDGIYDGASAFDVRAIASYDGTRQLPTESTLPVHVTRGNPHLRTEK</sequence>
<evidence type="ECO:0000259" key="1">
    <source>
        <dbReference type="SMART" id="SM00791"/>
    </source>
</evidence>
<name>A0ABP0XP38_9BRYO</name>
<dbReference type="InterPro" id="IPR053237">
    <property type="entry name" value="Natterin_C"/>
</dbReference>
<reference evidence="2" key="1">
    <citation type="submission" date="2024-02" db="EMBL/GenBank/DDBJ databases">
        <authorList>
            <consortium name="ELIXIR-Norway"/>
            <consortium name="Elixir Norway"/>
        </authorList>
    </citation>
    <scope>NUCLEOTIDE SEQUENCE</scope>
</reference>
<dbReference type="Gene3D" id="2.80.10.50">
    <property type="match status" value="1"/>
</dbReference>
<proteinExistence type="predicted"/>
<keyword evidence="3" id="KW-1185">Reference proteome</keyword>
<feature type="domain" description="Agglutinin" evidence="1">
    <location>
        <begin position="106"/>
        <end position="239"/>
    </location>
</feature>
<dbReference type="Gene3D" id="2.170.15.10">
    <property type="entry name" value="Proaerolysin, chain A, domain 3"/>
    <property type="match status" value="1"/>
</dbReference>
<gene>
    <name evidence="2" type="ORF">CSSPJE1EN1_LOCUS24893</name>
</gene>
<dbReference type="Proteomes" id="UP001497444">
    <property type="component" value="Chromosome 9"/>
</dbReference>
<dbReference type="InterPro" id="IPR036242">
    <property type="entry name" value="Agglutinin_dom_sf"/>
</dbReference>
<dbReference type="SUPFAM" id="SSF50382">
    <property type="entry name" value="Agglutinin"/>
    <property type="match status" value="1"/>
</dbReference>